<protein>
    <recommendedName>
        <fullName evidence="1">Kinesin-like KIF1-type domain-containing protein</fullName>
    </recommendedName>
</protein>
<sequence>MQGARRLCGFGIDSLDRIILGSNSAYLYIGIPSERNNDDISRYDYDFFHSELAAAEGFSVDTLGPVDGKPDPSVLAVFHDYIKAMPLVAEANQMSKDMSKDLMFELEVKNLALSDSRGNDLQKIIVIKVSNTSTQQVWVWSKAKFINRKYLMEELYQRFITGEEVETDKESDPFWDPIEVIHLGSAHIWLQSLAYCMTLEEQTELLNSEGKEEAILLISIIPCSSSGKYVPFF</sequence>
<evidence type="ECO:0000259" key="1">
    <source>
        <dbReference type="Pfam" id="PF12423"/>
    </source>
</evidence>
<evidence type="ECO:0000313" key="2">
    <source>
        <dbReference type="EMBL" id="KAJ1154350.1"/>
    </source>
</evidence>
<dbReference type="InterPro" id="IPR022140">
    <property type="entry name" value="Kinesin-like_KIF1-typ"/>
</dbReference>
<dbReference type="AlphaFoldDB" id="A0AAV7RQQ1"/>
<organism evidence="2 3">
    <name type="scientific">Pleurodeles waltl</name>
    <name type="common">Iberian ribbed newt</name>
    <dbReference type="NCBI Taxonomy" id="8319"/>
    <lineage>
        <taxon>Eukaryota</taxon>
        <taxon>Metazoa</taxon>
        <taxon>Chordata</taxon>
        <taxon>Craniata</taxon>
        <taxon>Vertebrata</taxon>
        <taxon>Euteleostomi</taxon>
        <taxon>Amphibia</taxon>
        <taxon>Batrachia</taxon>
        <taxon>Caudata</taxon>
        <taxon>Salamandroidea</taxon>
        <taxon>Salamandridae</taxon>
        <taxon>Pleurodelinae</taxon>
        <taxon>Pleurodeles</taxon>
    </lineage>
</organism>
<name>A0AAV7RQQ1_PLEWA</name>
<dbReference type="EMBL" id="JANPWB010000009">
    <property type="protein sequence ID" value="KAJ1154350.1"/>
    <property type="molecule type" value="Genomic_DNA"/>
</dbReference>
<keyword evidence="3" id="KW-1185">Reference proteome</keyword>
<reference evidence="2" key="1">
    <citation type="journal article" date="2022" name="bioRxiv">
        <title>Sequencing and chromosome-scale assembly of the giantPleurodeles waltlgenome.</title>
        <authorList>
            <person name="Brown T."/>
            <person name="Elewa A."/>
            <person name="Iarovenko S."/>
            <person name="Subramanian E."/>
            <person name="Araus A.J."/>
            <person name="Petzold A."/>
            <person name="Susuki M."/>
            <person name="Suzuki K.-i.T."/>
            <person name="Hayashi T."/>
            <person name="Toyoda A."/>
            <person name="Oliveira C."/>
            <person name="Osipova E."/>
            <person name="Leigh N.D."/>
            <person name="Simon A."/>
            <person name="Yun M.H."/>
        </authorList>
    </citation>
    <scope>NUCLEOTIDE SEQUENCE</scope>
    <source>
        <strain evidence="2">20211129_DDA</strain>
        <tissue evidence="2">Liver</tissue>
    </source>
</reference>
<gene>
    <name evidence="2" type="ORF">NDU88_007102</name>
</gene>
<accession>A0AAV7RQQ1</accession>
<proteinExistence type="predicted"/>
<dbReference type="Proteomes" id="UP001066276">
    <property type="component" value="Chromosome 5"/>
</dbReference>
<evidence type="ECO:0000313" key="3">
    <source>
        <dbReference type="Proteomes" id="UP001066276"/>
    </source>
</evidence>
<comment type="caution">
    <text evidence="2">The sequence shown here is derived from an EMBL/GenBank/DDBJ whole genome shotgun (WGS) entry which is preliminary data.</text>
</comment>
<feature type="domain" description="Kinesin-like KIF1-type" evidence="1">
    <location>
        <begin position="145"/>
        <end position="179"/>
    </location>
</feature>
<dbReference type="Pfam" id="PF12423">
    <property type="entry name" value="KIF1B"/>
    <property type="match status" value="1"/>
</dbReference>